<reference evidence="2 3" key="1">
    <citation type="submission" date="2019-09" db="EMBL/GenBank/DDBJ databases">
        <title>Isolation and complete genome sequencing of Methylocystis species.</title>
        <authorList>
            <person name="Rumah B.L."/>
            <person name="Stead C.E."/>
            <person name="Stevens B.C."/>
            <person name="Minton N.P."/>
            <person name="Grosse-Honebrink A."/>
            <person name="Zhang Y."/>
        </authorList>
    </citation>
    <scope>NUCLEOTIDE SEQUENCE [LARGE SCALE GENOMIC DNA]</scope>
    <source>
        <strain evidence="2 3">BRCS2</strain>
    </source>
</reference>
<protein>
    <submittedName>
        <fullName evidence="2">Uncharacterized protein</fullName>
    </submittedName>
</protein>
<organism evidence="2 3">
    <name type="scientific">Methylocystis parvus</name>
    <dbReference type="NCBI Taxonomy" id="134"/>
    <lineage>
        <taxon>Bacteria</taxon>
        <taxon>Pseudomonadati</taxon>
        <taxon>Pseudomonadota</taxon>
        <taxon>Alphaproteobacteria</taxon>
        <taxon>Hyphomicrobiales</taxon>
        <taxon>Methylocystaceae</taxon>
        <taxon>Methylocystis</taxon>
    </lineage>
</organism>
<sequence>MGDFKSIGKGSSFSDIAITQAIAVVGFVIVPIVITLVAPLSTIEFEKSGAATNVVVERYVLMFVPWRTARVENVKRLRVDVTDEVHYADTVENRRRGRRGTSYATGQVAIIGDGPEVVVQAAPPLAKEVSAKFDQFAKSGAAGPMTVSVYASWGLSYVLGGVATFFCGFYVFGATVALAQFLWKKARRAS</sequence>
<keyword evidence="1" id="KW-1133">Transmembrane helix</keyword>
<accession>A0A6B8M2V9</accession>
<gene>
    <name evidence="2" type="ORF">F7D14_12215</name>
</gene>
<dbReference type="EMBL" id="CP044331">
    <property type="protein sequence ID" value="QGM98164.1"/>
    <property type="molecule type" value="Genomic_DNA"/>
</dbReference>
<evidence type="ECO:0000313" key="2">
    <source>
        <dbReference type="EMBL" id="QGM98164.1"/>
    </source>
</evidence>
<feature type="transmembrane region" description="Helical" evidence="1">
    <location>
        <begin position="21"/>
        <end position="40"/>
    </location>
</feature>
<proteinExistence type="predicted"/>
<evidence type="ECO:0000313" key="3">
    <source>
        <dbReference type="Proteomes" id="UP000422569"/>
    </source>
</evidence>
<dbReference type="Proteomes" id="UP000422569">
    <property type="component" value="Chromosome"/>
</dbReference>
<dbReference type="AlphaFoldDB" id="A0A6B8M2V9"/>
<dbReference type="RefSeq" id="WP_016920265.1">
    <property type="nucleotide sequence ID" value="NZ_CP044331.1"/>
</dbReference>
<name>A0A6B8M2V9_9HYPH</name>
<feature type="transmembrane region" description="Helical" evidence="1">
    <location>
        <begin position="155"/>
        <end position="183"/>
    </location>
</feature>
<keyword evidence="1" id="KW-0472">Membrane</keyword>
<evidence type="ECO:0000256" key="1">
    <source>
        <dbReference type="SAM" id="Phobius"/>
    </source>
</evidence>
<keyword evidence="3" id="KW-1185">Reference proteome</keyword>
<keyword evidence="1" id="KW-0812">Transmembrane</keyword>
<dbReference type="KEGG" id="mpar:F7D14_12215"/>